<dbReference type="SUPFAM" id="SSF56349">
    <property type="entry name" value="DNA breaking-rejoining enzymes"/>
    <property type="match status" value="1"/>
</dbReference>
<organism evidence="2 3">
    <name type="scientific">Bradyrhizobium yuanmingense</name>
    <dbReference type="NCBI Taxonomy" id="108015"/>
    <lineage>
        <taxon>Bacteria</taxon>
        <taxon>Pseudomonadati</taxon>
        <taxon>Pseudomonadota</taxon>
        <taxon>Alphaproteobacteria</taxon>
        <taxon>Hyphomicrobiales</taxon>
        <taxon>Nitrobacteraceae</taxon>
        <taxon>Bradyrhizobium</taxon>
    </lineage>
</organism>
<gene>
    <name evidence="2" type="ORF">ABH992_000246</name>
</gene>
<dbReference type="RefSeq" id="WP_157785265.1">
    <property type="nucleotide sequence ID" value="NZ_JBGBYH010000001.1"/>
</dbReference>
<name>A0ABV4G7G2_9BRAD</name>
<keyword evidence="3" id="KW-1185">Reference proteome</keyword>
<keyword evidence="1" id="KW-0233">DNA recombination</keyword>
<dbReference type="EMBL" id="JBGBZN010000001">
    <property type="protein sequence ID" value="MEY9467847.1"/>
    <property type="molecule type" value="Genomic_DNA"/>
</dbReference>
<comment type="caution">
    <text evidence="2">The sequence shown here is derived from an EMBL/GenBank/DDBJ whole genome shotgun (WGS) entry which is preliminary data.</text>
</comment>
<dbReference type="Gene3D" id="1.10.443.10">
    <property type="entry name" value="Intergrase catalytic core"/>
    <property type="match status" value="1"/>
</dbReference>
<dbReference type="InterPro" id="IPR013762">
    <property type="entry name" value="Integrase-like_cat_sf"/>
</dbReference>
<evidence type="ECO:0000256" key="1">
    <source>
        <dbReference type="ARBA" id="ARBA00023172"/>
    </source>
</evidence>
<evidence type="ECO:0000313" key="3">
    <source>
        <dbReference type="Proteomes" id="UP001565474"/>
    </source>
</evidence>
<reference evidence="2 3" key="1">
    <citation type="submission" date="2024-07" db="EMBL/GenBank/DDBJ databases">
        <title>Genomic Encyclopedia of Type Strains, Phase V (KMG-V): Genome sequencing to study the core and pangenomes of soil and plant-associated prokaryotes.</title>
        <authorList>
            <person name="Whitman W."/>
        </authorList>
    </citation>
    <scope>NUCLEOTIDE SEQUENCE [LARGE SCALE GENOMIC DNA]</scope>
    <source>
        <strain evidence="2 3">USDA 222</strain>
    </source>
</reference>
<sequence length="161" mass="17041">MGTASSLRAALAVRGDADSQETTPHLRTLAGGTRCLVAAASEVGYPFGAIVQLCMLTGQRRGEVVQLRRSYISGDTVTLPSSLIKNNPAHTFPIGATALDVIKNISGNDDLLFIGTGSKGILSDWSKKKLRLNDGILLSCVLIEEPYLRGRALVGGDMCPK</sequence>
<dbReference type="Proteomes" id="UP001565474">
    <property type="component" value="Unassembled WGS sequence"/>
</dbReference>
<accession>A0ABV4G7G2</accession>
<proteinExistence type="predicted"/>
<protein>
    <submittedName>
        <fullName evidence="2">Integrase</fullName>
    </submittedName>
</protein>
<evidence type="ECO:0000313" key="2">
    <source>
        <dbReference type="EMBL" id="MEY9467847.1"/>
    </source>
</evidence>
<dbReference type="InterPro" id="IPR011010">
    <property type="entry name" value="DNA_brk_join_enz"/>
</dbReference>